<reference evidence="8" key="1">
    <citation type="submission" date="2019-12" db="EMBL/GenBank/DDBJ databases">
        <authorList>
            <person name="zhang j."/>
            <person name="sun C.M."/>
        </authorList>
    </citation>
    <scope>NUCLEOTIDE SEQUENCE</scope>
    <source>
        <strain evidence="8">NS-1</strain>
    </source>
</reference>
<evidence type="ECO:0000256" key="3">
    <source>
        <dbReference type="ARBA" id="ARBA00021980"/>
    </source>
</evidence>
<sequence length="246" mass="26599">MKNIQPHIRCADKDTAEFAILPGDPARVEIARDILDDPTDIAFNREYKSISGYYKGLKVLVVSTGIGGPSIGIAVEELKNIGVKTLIRIGSCGALQDNIKLGDLIIANGVVRNDGLSDTYIEKGYPAVPDPALLFALQQAAEELDYSYHTGLIRSHDSFYTDRENEIDQYWSAKGILGSDMESSALFVIGGLRGLQVASILNVVVDSNGNLEKGINDYVDGLNATVEGEKQEIITALEAIALNNKN</sequence>
<dbReference type="Pfam" id="PF01048">
    <property type="entry name" value="PNP_UDP_1"/>
    <property type="match status" value="1"/>
</dbReference>
<dbReference type="AlphaFoldDB" id="A0A8A7KE30"/>
<evidence type="ECO:0000256" key="4">
    <source>
        <dbReference type="ARBA" id="ARBA00022676"/>
    </source>
</evidence>
<comment type="similarity">
    <text evidence="1">Belongs to the PNP/UDP phosphorylase family.</text>
</comment>
<dbReference type="EMBL" id="CP046640">
    <property type="protein sequence ID" value="QTM00057.1"/>
    <property type="molecule type" value="Genomic_DNA"/>
</dbReference>
<name>A0A8A7KE30_9FIRM</name>
<dbReference type="PANTHER" id="PTHR43691:SF11">
    <property type="entry name" value="FI09636P-RELATED"/>
    <property type="match status" value="1"/>
</dbReference>
<keyword evidence="5" id="KW-0808">Transferase</keyword>
<dbReference type="GO" id="GO:0004850">
    <property type="term" value="F:uridine phosphorylase activity"/>
    <property type="evidence" value="ECO:0007669"/>
    <property type="project" value="UniProtKB-EC"/>
</dbReference>
<gene>
    <name evidence="8" type="ORF">GM661_14590</name>
</gene>
<organism evidence="8 9">
    <name type="scientific">Iocasia fonsfrigidae</name>
    <dbReference type="NCBI Taxonomy" id="2682810"/>
    <lineage>
        <taxon>Bacteria</taxon>
        <taxon>Bacillati</taxon>
        <taxon>Bacillota</taxon>
        <taxon>Clostridia</taxon>
        <taxon>Halanaerobiales</taxon>
        <taxon>Halanaerobiaceae</taxon>
        <taxon>Iocasia</taxon>
    </lineage>
</organism>
<dbReference type="EC" id="2.4.2.3" evidence="2"/>
<dbReference type="Proteomes" id="UP000665020">
    <property type="component" value="Chromosome"/>
</dbReference>
<dbReference type="Gene3D" id="3.40.50.1580">
    <property type="entry name" value="Nucleoside phosphorylase domain"/>
    <property type="match status" value="1"/>
</dbReference>
<protein>
    <recommendedName>
        <fullName evidence="3">Uridine phosphorylase</fullName>
        <ecNumber evidence="2">2.4.2.3</ecNumber>
    </recommendedName>
</protein>
<evidence type="ECO:0000256" key="5">
    <source>
        <dbReference type="ARBA" id="ARBA00022679"/>
    </source>
</evidence>
<dbReference type="InterPro" id="IPR018016">
    <property type="entry name" value="Nucleoside_phosphorylase_CS"/>
</dbReference>
<dbReference type="PROSITE" id="PS01232">
    <property type="entry name" value="PNP_UDP_1"/>
    <property type="match status" value="1"/>
</dbReference>
<evidence type="ECO:0000313" key="9">
    <source>
        <dbReference type="Proteomes" id="UP000665020"/>
    </source>
</evidence>
<evidence type="ECO:0000256" key="6">
    <source>
        <dbReference type="ARBA" id="ARBA00048447"/>
    </source>
</evidence>
<dbReference type="RefSeq" id="WP_407929677.1">
    <property type="nucleotide sequence ID" value="NZ_CP046640.1"/>
</dbReference>
<evidence type="ECO:0000259" key="7">
    <source>
        <dbReference type="Pfam" id="PF01048"/>
    </source>
</evidence>
<dbReference type="SUPFAM" id="SSF53167">
    <property type="entry name" value="Purine and uridine phosphorylases"/>
    <property type="match status" value="1"/>
</dbReference>
<accession>A0A8A7KE30</accession>
<dbReference type="GO" id="GO:0005829">
    <property type="term" value="C:cytosol"/>
    <property type="evidence" value="ECO:0007669"/>
    <property type="project" value="TreeGrafter"/>
</dbReference>
<dbReference type="InterPro" id="IPR000845">
    <property type="entry name" value="Nucleoside_phosphorylase_d"/>
</dbReference>
<evidence type="ECO:0000256" key="1">
    <source>
        <dbReference type="ARBA" id="ARBA00010456"/>
    </source>
</evidence>
<keyword evidence="9" id="KW-1185">Reference proteome</keyword>
<dbReference type="KEGG" id="ifn:GM661_14590"/>
<feature type="domain" description="Nucleoside phosphorylase" evidence="7">
    <location>
        <begin position="18"/>
        <end position="207"/>
    </location>
</feature>
<proteinExistence type="inferred from homology"/>
<evidence type="ECO:0000313" key="8">
    <source>
        <dbReference type="EMBL" id="QTM00057.1"/>
    </source>
</evidence>
<evidence type="ECO:0000256" key="2">
    <source>
        <dbReference type="ARBA" id="ARBA00011888"/>
    </source>
</evidence>
<dbReference type="GO" id="GO:0009164">
    <property type="term" value="P:nucleoside catabolic process"/>
    <property type="evidence" value="ECO:0007669"/>
    <property type="project" value="UniProtKB-ARBA"/>
</dbReference>
<dbReference type="PANTHER" id="PTHR43691">
    <property type="entry name" value="URIDINE PHOSPHORYLASE"/>
    <property type="match status" value="1"/>
</dbReference>
<dbReference type="InterPro" id="IPR035994">
    <property type="entry name" value="Nucleoside_phosphorylase_sf"/>
</dbReference>
<dbReference type="CDD" id="cd17767">
    <property type="entry name" value="UP_EcUdp-like"/>
    <property type="match status" value="1"/>
</dbReference>
<comment type="catalytic activity">
    <reaction evidence="6">
        <text>uridine + phosphate = alpha-D-ribose 1-phosphate + uracil</text>
        <dbReference type="Rhea" id="RHEA:24388"/>
        <dbReference type="ChEBI" id="CHEBI:16704"/>
        <dbReference type="ChEBI" id="CHEBI:17568"/>
        <dbReference type="ChEBI" id="CHEBI:43474"/>
        <dbReference type="ChEBI" id="CHEBI:57720"/>
        <dbReference type="EC" id="2.4.2.3"/>
    </reaction>
</comment>
<keyword evidence="4" id="KW-0328">Glycosyltransferase</keyword>